<proteinExistence type="inferred from homology"/>
<feature type="transmembrane region" description="Helical" evidence="6">
    <location>
        <begin position="82"/>
        <end position="101"/>
    </location>
</feature>
<evidence type="ECO:0000313" key="9">
    <source>
        <dbReference type="RefSeq" id="XP_032811478.1"/>
    </source>
</evidence>
<dbReference type="InterPro" id="IPR037185">
    <property type="entry name" value="EmrE-like"/>
</dbReference>
<evidence type="ECO:0000256" key="4">
    <source>
        <dbReference type="ARBA" id="ARBA00022989"/>
    </source>
</evidence>
<dbReference type="Proteomes" id="UP001318040">
    <property type="component" value="Chromosome 16"/>
</dbReference>
<keyword evidence="3 6" id="KW-0812">Transmembrane</keyword>
<comment type="similarity">
    <text evidence="2">Belongs to the TMEM144 family.</text>
</comment>
<dbReference type="Pfam" id="PF07857">
    <property type="entry name" value="TMEM144"/>
    <property type="match status" value="1"/>
</dbReference>
<feature type="transmembrane region" description="Helical" evidence="6">
    <location>
        <begin position="342"/>
        <end position="362"/>
    </location>
</feature>
<evidence type="ECO:0000256" key="7">
    <source>
        <dbReference type="SAM" id="SignalP"/>
    </source>
</evidence>
<evidence type="ECO:0000256" key="6">
    <source>
        <dbReference type="SAM" id="Phobius"/>
    </source>
</evidence>
<evidence type="ECO:0000256" key="3">
    <source>
        <dbReference type="ARBA" id="ARBA00022692"/>
    </source>
</evidence>
<dbReference type="GO" id="GO:0015144">
    <property type="term" value="F:carbohydrate transmembrane transporter activity"/>
    <property type="evidence" value="ECO:0007669"/>
    <property type="project" value="InterPro"/>
</dbReference>
<keyword evidence="7" id="KW-0732">Signal</keyword>
<keyword evidence="4 6" id="KW-1133">Transmembrane helix</keyword>
<evidence type="ECO:0000313" key="8">
    <source>
        <dbReference type="Proteomes" id="UP001318040"/>
    </source>
</evidence>
<feature type="transmembrane region" description="Helical" evidence="6">
    <location>
        <begin position="374"/>
        <end position="395"/>
    </location>
</feature>
<gene>
    <name evidence="9" type="primary">TMEM144</name>
</gene>
<feature type="chain" id="PRO_5042610750" evidence="7">
    <location>
        <begin position="26"/>
        <end position="396"/>
    </location>
</feature>
<feature type="transmembrane region" description="Helical" evidence="6">
    <location>
        <begin position="315"/>
        <end position="336"/>
    </location>
</feature>
<feature type="transmembrane region" description="Helical" evidence="6">
    <location>
        <begin position="49"/>
        <end position="70"/>
    </location>
</feature>
<reference evidence="9" key="1">
    <citation type="submission" date="2025-08" db="UniProtKB">
        <authorList>
            <consortium name="RefSeq"/>
        </authorList>
    </citation>
    <scope>IDENTIFICATION</scope>
    <source>
        <tissue evidence="9">Sperm</tissue>
    </source>
</reference>
<feature type="signal peptide" evidence="7">
    <location>
        <begin position="1"/>
        <end position="25"/>
    </location>
</feature>
<protein>
    <submittedName>
        <fullName evidence="9">Transmembrane protein 144</fullName>
    </submittedName>
</protein>
<sequence>MGSTLIPPGLLLLLVPLLMVPPVLAQSGSENSSSCDGACTAENNGTSNQNMAIGFTAAAITSVFYGSNFVPVKKFDTGDGMFFQWAMCTSIWLVGLVSNFIQHCPEFWPLAMLGGFLWATGNIATVPIIKTIGLGLGFLIWTSSNLIVGWASSRFGWFGLDPEIVPNTTLNYVGTGLSIIRSFIFLFVKTEVSNQSTEVRENQNNIVNSTEELVDIGYEESPSDESWTDKLSPLNKKIVGCSLALVAGVFYGANFIPTIHIKNHGKDKSSIYYGSSQFDLDYVFAHFCGIYLTSILYFYIYCAAMKNRPKVYPKAVLPAVASGAMWGIATCGWFLANTHLGAAVSFPIITSIPGIIAALWGIVVFKEIKGMKNLVIVGVALIVTIAGAITTGLSLL</sequence>
<dbReference type="SUPFAM" id="SSF103481">
    <property type="entry name" value="Multidrug resistance efflux transporter EmrE"/>
    <property type="match status" value="1"/>
</dbReference>
<dbReference type="InterPro" id="IPR012435">
    <property type="entry name" value="TMEM144"/>
</dbReference>
<dbReference type="RefSeq" id="XP_032811478.1">
    <property type="nucleotide sequence ID" value="XM_032955587.1"/>
</dbReference>
<evidence type="ECO:0000256" key="1">
    <source>
        <dbReference type="ARBA" id="ARBA00004141"/>
    </source>
</evidence>
<dbReference type="GO" id="GO:0016020">
    <property type="term" value="C:membrane"/>
    <property type="evidence" value="ECO:0007669"/>
    <property type="project" value="UniProtKB-SubCell"/>
</dbReference>
<dbReference type="KEGG" id="pmrn:116943004"/>
<name>A0AAJ7WWQ0_PETMA</name>
<comment type="subcellular location">
    <subcellularLocation>
        <location evidence="1">Membrane</location>
        <topology evidence="1">Multi-pass membrane protein</topology>
    </subcellularLocation>
</comment>
<evidence type="ECO:0000256" key="5">
    <source>
        <dbReference type="ARBA" id="ARBA00023136"/>
    </source>
</evidence>
<organism evidence="8 9">
    <name type="scientific">Petromyzon marinus</name>
    <name type="common">Sea lamprey</name>
    <dbReference type="NCBI Taxonomy" id="7757"/>
    <lineage>
        <taxon>Eukaryota</taxon>
        <taxon>Metazoa</taxon>
        <taxon>Chordata</taxon>
        <taxon>Craniata</taxon>
        <taxon>Vertebrata</taxon>
        <taxon>Cyclostomata</taxon>
        <taxon>Hyperoartia</taxon>
        <taxon>Petromyzontiformes</taxon>
        <taxon>Petromyzontidae</taxon>
        <taxon>Petromyzon</taxon>
    </lineage>
</organism>
<dbReference type="CTD" id="55314"/>
<keyword evidence="5 6" id="KW-0472">Membrane</keyword>
<dbReference type="PANTHER" id="PTHR16119">
    <property type="entry name" value="TRANSMEMBRANE PROTEIN 144"/>
    <property type="match status" value="1"/>
</dbReference>
<keyword evidence="8" id="KW-1185">Reference proteome</keyword>
<feature type="transmembrane region" description="Helical" evidence="6">
    <location>
        <begin position="107"/>
        <end position="129"/>
    </location>
</feature>
<dbReference type="PANTHER" id="PTHR16119:SF17">
    <property type="entry name" value="TRANSMEMBRANE PROTEIN 144"/>
    <property type="match status" value="1"/>
</dbReference>
<dbReference type="InterPro" id="IPR010651">
    <property type="entry name" value="Sugar_transport"/>
</dbReference>
<feature type="transmembrane region" description="Helical" evidence="6">
    <location>
        <begin position="282"/>
        <end position="303"/>
    </location>
</feature>
<dbReference type="AlphaFoldDB" id="A0AAJ7WWQ0"/>
<accession>A0AAJ7WWQ0</accession>
<evidence type="ECO:0000256" key="2">
    <source>
        <dbReference type="ARBA" id="ARBA00005731"/>
    </source>
</evidence>
<feature type="transmembrane region" description="Helical" evidence="6">
    <location>
        <begin position="238"/>
        <end position="262"/>
    </location>
</feature>